<evidence type="ECO:0000256" key="2">
    <source>
        <dbReference type="SAM" id="Phobius"/>
    </source>
</evidence>
<sequence length="111" mass="12909">MNLHAIAERKEEIEEELKEIEESHHTDTSDSDDVLSKENDLNKELADLKVVQDKHFASLVAFINQLEENLKDHKKDLEVIQCRMKTHNALLEAVVKANILMLYSLYIFLSF</sequence>
<dbReference type="EMBL" id="JAIWYP010000003">
    <property type="protein sequence ID" value="KAH3853744.1"/>
    <property type="molecule type" value="Genomic_DNA"/>
</dbReference>
<protein>
    <submittedName>
        <fullName evidence="3">Uncharacterized protein</fullName>
    </submittedName>
</protein>
<evidence type="ECO:0000256" key="1">
    <source>
        <dbReference type="SAM" id="Coils"/>
    </source>
</evidence>
<dbReference type="AlphaFoldDB" id="A0A9D4L9L0"/>
<keyword evidence="2" id="KW-0812">Transmembrane</keyword>
<keyword evidence="1" id="KW-0175">Coiled coil</keyword>
<reference evidence="3" key="1">
    <citation type="journal article" date="2019" name="bioRxiv">
        <title>The Genome of the Zebra Mussel, Dreissena polymorpha: A Resource for Invasive Species Research.</title>
        <authorList>
            <person name="McCartney M.A."/>
            <person name="Auch B."/>
            <person name="Kono T."/>
            <person name="Mallez S."/>
            <person name="Zhang Y."/>
            <person name="Obille A."/>
            <person name="Becker A."/>
            <person name="Abrahante J.E."/>
            <person name="Garbe J."/>
            <person name="Badalamenti J.P."/>
            <person name="Herman A."/>
            <person name="Mangelson H."/>
            <person name="Liachko I."/>
            <person name="Sullivan S."/>
            <person name="Sone E.D."/>
            <person name="Koren S."/>
            <person name="Silverstein K.A.T."/>
            <person name="Beckman K.B."/>
            <person name="Gohl D.M."/>
        </authorList>
    </citation>
    <scope>NUCLEOTIDE SEQUENCE</scope>
    <source>
        <strain evidence="3">Duluth1</strain>
        <tissue evidence="3">Whole animal</tissue>
    </source>
</reference>
<accession>A0A9D4L9L0</accession>
<reference evidence="3" key="2">
    <citation type="submission" date="2020-11" db="EMBL/GenBank/DDBJ databases">
        <authorList>
            <person name="McCartney M.A."/>
            <person name="Auch B."/>
            <person name="Kono T."/>
            <person name="Mallez S."/>
            <person name="Becker A."/>
            <person name="Gohl D.M."/>
            <person name="Silverstein K.A.T."/>
            <person name="Koren S."/>
            <person name="Bechman K.B."/>
            <person name="Herman A."/>
            <person name="Abrahante J.E."/>
            <person name="Garbe J."/>
        </authorList>
    </citation>
    <scope>NUCLEOTIDE SEQUENCE</scope>
    <source>
        <strain evidence="3">Duluth1</strain>
        <tissue evidence="3">Whole animal</tissue>
    </source>
</reference>
<gene>
    <name evidence="3" type="ORF">DPMN_096276</name>
</gene>
<organism evidence="3 4">
    <name type="scientific">Dreissena polymorpha</name>
    <name type="common">Zebra mussel</name>
    <name type="synonym">Mytilus polymorpha</name>
    <dbReference type="NCBI Taxonomy" id="45954"/>
    <lineage>
        <taxon>Eukaryota</taxon>
        <taxon>Metazoa</taxon>
        <taxon>Spiralia</taxon>
        <taxon>Lophotrochozoa</taxon>
        <taxon>Mollusca</taxon>
        <taxon>Bivalvia</taxon>
        <taxon>Autobranchia</taxon>
        <taxon>Heteroconchia</taxon>
        <taxon>Euheterodonta</taxon>
        <taxon>Imparidentia</taxon>
        <taxon>Neoheterodontei</taxon>
        <taxon>Myida</taxon>
        <taxon>Dreissenoidea</taxon>
        <taxon>Dreissenidae</taxon>
        <taxon>Dreissena</taxon>
    </lineage>
</organism>
<evidence type="ECO:0000313" key="4">
    <source>
        <dbReference type="Proteomes" id="UP000828390"/>
    </source>
</evidence>
<keyword evidence="2" id="KW-0472">Membrane</keyword>
<proteinExistence type="predicted"/>
<dbReference type="Proteomes" id="UP000828390">
    <property type="component" value="Unassembled WGS sequence"/>
</dbReference>
<comment type="caution">
    <text evidence="3">The sequence shown here is derived from an EMBL/GenBank/DDBJ whole genome shotgun (WGS) entry which is preliminary data.</text>
</comment>
<evidence type="ECO:0000313" key="3">
    <source>
        <dbReference type="EMBL" id="KAH3853744.1"/>
    </source>
</evidence>
<name>A0A9D4L9L0_DREPO</name>
<keyword evidence="2" id="KW-1133">Transmembrane helix</keyword>
<keyword evidence="4" id="KW-1185">Reference proteome</keyword>
<feature type="transmembrane region" description="Helical" evidence="2">
    <location>
        <begin position="89"/>
        <end position="109"/>
    </location>
</feature>
<feature type="coiled-coil region" evidence="1">
    <location>
        <begin position="3"/>
        <end position="30"/>
    </location>
</feature>